<evidence type="ECO:0000313" key="8">
    <source>
        <dbReference type="Proteomes" id="UP000516421"/>
    </source>
</evidence>
<name>A0A7H2BJ92_9MICC</name>
<accession>A0A7H2BJ92</accession>
<sequence length="398" mass="40357">MQQKVIQMPGMISIIATFAAVISSLSLLLPASPAWVASGGAGAMGAGSVTAALMAVTVATQLFAVRPALARFGWQKTLVAGTLFMGLGSPLQAISPDLPLALVSSALRGVGFGIVTVCGSMALSLLIPAERRGQAVGLYGLAAAVPQMILTPLAPWLIEVLGFRPVLCLGLIAVLGAPFAWYLGKLVNARTAQAPASASQQGAGAGSVLRIIWPALLTLTLITAAGGAFMTFAIDIAPTALVASIALLVLTITAAPTRFWGGSLSDRFGTRVLMTPVLALSAVGAVLIGFSAAGAEGNARSILLLLGALLVGAGYGFLQSVTMVRALNDAGPAHNARASVAWNANFDLGTGLGGLALGALAQAGGFPGAWWIWAGLMAVSVAVMGARDAREFRRHSPR</sequence>
<dbReference type="PANTHER" id="PTHR23527:SF1">
    <property type="entry name" value="BLL3282 PROTEIN"/>
    <property type="match status" value="1"/>
</dbReference>
<feature type="transmembrane region" description="Helical" evidence="5">
    <location>
        <begin position="43"/>
        <end position="65"/>
    </location>
</feature>
<feature type="transmembrane region" description="Helical" evidence="5">
    <location>
        <begin position="12"/>
        <end position="31"/>
    </location>
</feature>
<dbReference type="InterPro" id="IPR020846">
    <property type="entry name" value="MFS_dom"/>
</dbReference>
<gene>
    <name evidence="7" type="ORF">IDM48_10350</name>
</gene>
<evidence type="ECO:0000259" key="6">
    <source>
        <dbReference type="PROSITE" id="PS50850"/>
    </source>
</evidence>
<dbReference type="RefSeq" id="WP_190617310.1">
    <property type="nucleotide sequence ID" value="NZ_CP061538.1"/>
</dbReference>
<feature type="transmembrane region" description="Helical" evidence="5">
    <location>
        <begin position="164"/>
        <end position="183"/>
    </location>
</feature>
<feature type="transmembrane region" description="Helical" evidence="5">
    <location>
        <begin position="240"/>
        <end position="260"/>
    </location>
</feature>
<dbReference type="SUPFAM" id="SSF103473">
    <property type="entry name" value="MFS general substrate transporter"/>
    <property type="match status" value="1"/>
</dbReference>
<dbReference type="Proteomes" id="UP000516421">
    <property type="component" value="Chromosome"/>
</dbReference>
<feature type="transmembrane region" description="Helical" evidence="5">
    <location>
        <begin position="106"/>
        <end position="126"/>
    </location>
</feature>
<evidence type="ECO:0000256" key="1">
    <source>
        <dbReference type="ARBA" id="ARBA00004651"/>
    </source>
</evidence>
<dbReference type="GO" id="GO:0022857">
    <property type="term" value="F:transmembrane transporter activity"/>
    <property type="evidence" value="ECO:0007669"/>
    <property type="project" value="InterPro"/>
</dbReference>
<dbReference type="InterPro" id="IPR011701">
    <property type="entry name" value="MFS"/>
</dbReference>
<keyword evidence="8" id="KW-1185">Reference proteome</keyword>
<dbReference type="InterPro" id="IPR036259">
    <property type="entry name" value="MFS_trans_sf"/>
</dbReference>
<dbReference type="PROSITE" id="PS50850">
    <property type="entry name" value="MFS"/>
    <property type="match status" value="1"/>
</dbReference>
<dbReference type="AlphaFoldDB" id="A0A7H2BJ92"/>
<dbReference type="EMBL" id="CP061538">
    <property type="protein sequence ID" value="QNV39738.1"/>
    <property type="molecule type" value="Genomic_DNA"/>
</dbReference>
<feature type="transmembrane region" description="Helical" evidence="5">
    <location>
        <begin position="339"/>
        <end position="362"/>
    </location>
</feature>
<dbReference type="InterPro" id="IPR052952">
    <property type="entry name" value="MFS-Transporter"/>
</dbReference>
<feature type="transmembrane region" description="Helical" evidence="5">
    <location>
        <begin position="211"/>
        <end position="234"/>
    </location>
</feature>
<organism evidence="7 8">
    <name type="scientific">Rothia amarae</name>
    <dbReference type="NCBI Taxonomy" id="169480"/>
    <lineage>
        <taxon>Bacteria</taxon>
        <taxon>Bacillati</taxon>
        <taxon>Actinomycetota</taxon>
        <taxon>Actinomycetes</taxon>
        <taxon>Micrococcales</taxon>
        <taxon>Micrococcaceae</taxon>
        <taxon>Rothia</taxon>
    </lineage>
</organism>
<evidence type="ECO:0000256" key="5">
    <source>
        <dbReference type="SAM" id="Phobius"/>
    </source>
</evidence>
<evidence type="ECO:0000313" key="7">
    <source>
        <dbReference type="EMBL" id="QNV39738.1"/>
    </source>
</evidence>
<evidence type="ECO:0000256" key="3">
    <source>
        <dbReference type="ARBA" id="ARBA00022989"/>
    </source>
</evidence>
<dbReference type="Pfam" id="PF07690">
    <property type="entry name" value="MFS_1"/>
    <property type="match status" value="2"/>
</dbReference>
<protein>
    <submittedName>
        <fullName evidence="7">MFS transporter</fullName>
    </submittedName>
</protein>
<feature type="transmembrane region" description="Helical" evidence="5">
    <location>
        <begin position="77"/>
        <end position="94"/>
    </location>
</feature>
<dbReference type="PANTHER" id="PTHR23527">
    <property type="entry name" value="BLL3282 PROTEIN"/>
    <property type="match status" value="1"/>
</dbReference>
<keyword evidence="2 5" id="KW-0812">Transmembrane</keyword>
<dbReference type="Gene3D" id="1.20.1250.20">
    <property type="entry name" value="MFS general substrate transporter like domains"/>
    <property type="match status" value="1"/>
</dbReference>
<keyword evidence="4 5" id="KW-0472">Membrane</keyword>
<dbReference type="GO" id="GO:0005886">
    <property type="term" value="C:plasma membrane"/>
    <property type="evidence" value="ECO:0007669"/>
    <property type="project" value="UniProtKB-SubCell"/>
</dbReference>
<feature type="transmembrane region" description="Helical" evidence="5">
    <location>
        <begin position="299"/>
        <end position="318"/>
    </location>
</feature>
<dbReference type="KEGG" id="rama:IDM48_10350"/>
<evidence type="ECO:0000256" key="4">
    <source>
        <dbReference type="ARBA" id="ARBA00023136"/>
    </source>
</evidence>
<feature type="transmembrane region" description="Helical" evidence="5">
    <location>
        <begin position="138"/>
        <end position="158"/>
    </location>
</feature>
<evidence type="ECO:0000256" key="2">
    <source>
        <dbReference type="ARBA" id="ARBA00022692"/>
    </source>
</evidence>
<feature type="transmembrane region" description="Helical" evidence="5">
    <location>
        <begin position="272"/>
        <end position="293"/>
    </location>
</feature>
<reference evidence="7 8" key="1">
    <citation type="submission" date="2020-09" db="EMBL/GenBank/DDBJ databases">
        <title>Investigation of environmental microbe.</title>
        <authorList>
            <person name="Ou Y."/>
            <person name="Kang Q."/>
        </authorList>
    </citation>
    <scope>NUCLEOTIDE SEQUENCE [LARGE SCALE GENOMIC DNA]</scope>
    <source>
        <strain evidence="7 8">KJZ-9</strain>
    </source>
</reference>
<keyword evidence="3 5" id="KW-1133">Transmembrane helix</keyword>
<feature type="domain" description="Major facilitator superfamily (MFS) profile" evidence="6">
    <location>
        <begin position="1"/>
        <end position="392"/>
    </location>
</feature>
<feature type="transmembrane region" description="Helical" evidence="5">
    <location>
        <begin position="368"/>
        <end position="386"/>
    </location>
</feature>
<comment type="subcellular location">
    <subcellularLocation>
        <location evidence="1">Cell membrane</location>
        <topology evidence="1">Multi-pass membrane protein</topology>
    </subcellularLocation>
</comment>
<proteinExistence type="predicted"/>